<protein>
    <submittedName>
        <fullName evidence="1">Uncharacterized protein</fullName>
    </submittedName>
</protein>
<sequence length="226" mass="26693">MTLSKRALEYLAKCKWKDSVKDEKEILKAFEALKIQPTFTLIDFQKRFGGYVEYAYLEPIAFGILQKEPCRGDFVNEKGLIIIEPEDDIIVRHYVCADTLYQETFSIDEQGRFYLGYEIQCNNFETHIEEAAILKVLNKEKWDTVFEYELDIRTRDTYDIIDDYKYKELCKYFGLKKIEDFPDDLISFDRNDNYLVWRCSNSVKVLSKEGIGKSDLEAMNKIFSMS</sequence>
<dbReference type="AlphaFoldDB" id="A0A919YCQ7"/>
<accession>A0A919YCQ7</accession>
<proteinExistence type="predicted"/>
<evidence type="ECO:0000313" key="2">
    <source>
        <dbReference type="Proteomes" id="UP000682811"/>
    </source>
</evidence>
<organism evidence="1 2">
    <name type="scientific">Paenibacillus azoreducens</name>
    <dbReference type="NCBI Taxonomy" id="116718"/>
    <lineage>
        <taxon>Bacteria</taxon>
        <taxon>Bacillati</taxon>
        <taxon>Bacillota</taxon>
        <taxon>Bacilli</taxon>
        <taxon>Bacillales</taxon>
        <taxon>Paenibacillaceae</taxon>
        <taxon>Paenibacillus</taxon>
    </lineage>
</organism>
<dbReference type="EMBL" id="BORT01000012">
    <property type="protein sequence ID" value="GIO48301.1"/>
    <property type="molecule type" value="Genomic_DNA"/>
</dbReference>
<name>A0A919YCQ7_9BACL</name>
<evidence type="ECO:0000313" key="1">
    <source>
        <dbReference type="EMBL" id="GIO48301.1"/>
    </source>
</evidence>
<gene>
    <name evidence="1" type="ORF">J34TS1_30660</name>
</gene>
<comment type="caution">
    <text evidence="1">The sequence shown here is derived from an EMBL/GenBank/DDBJ whole genome shotgun (WGS) entry which is preliminary data.</text>
</comment>
<dbReference type="RefSeq" id="WP_212978977.1">
    <property type="nucleotide sequence ID" value="NZ_AP025343.1"/>
</dbReference>
<dbReference type="Proteomes" id="UP000682811">
    <property type="component" value="Unassembled WGS sequence"/>
</dbReference>
<reference evidence="1 2" key="1">
    <citation type="submission" date="2021-03" db="EMBL/GenBank/DDBJ databases">
        <title>Antimicrobial resistance genes in bacteria isolated from Japanese honey, and their potential for conferring macrolide and lincosamide resistance in the American foulbrood pathogen Paenibacillus larvae.</title>
        <authorList>
            <person name="Okamoto M."/>
            <person name="Kumagai M."/>
            <person name="Kanamori H."/>
            <person name="Takamatsu D."/>
        </authorList>
    </citation>
    <scope>NUCLEOTIDE SEQUENCE [LARGE SCALE GENOMIC DNA]</scope>
    <source>
        <strain evidence="1 2">J34TS1</strain>
    </source>
</reference>
<keyword evidence="2" id="KW-1185">Reference proteome</keyword>